<name>A0A3S3PGP6_9SPHI</name>
<dbReference type="Proteomes" id="UP000284120">
    <property type="component" value="Unassembled WGS sequence"/>
</dbReference>
<comment type="caution">
    <text evidence="1">The sequence shown here is derived from an EMBL/GenBank/DDBJ whole genome shotgun (WGS) entry which is preliminary data.</text>
</comment>
<dbReference type="RefSeq" id="WP_113647257.1">
    <property type="nucleotide sequence ID" value="NZ_QMHN01000003.1"/>
</dbReference>
<accession>A0A3S3PGP6</accession>
<evidence type="ECO:0000313" key="2">
    <source>
        <dbReference type="Proteomes" id="UP000284120"/>
    </source>
</evidence>
<evidence type="ECO:0008006" key="3">
    <source>
        <dbReference type="Google" id="ProtNLM"/>
    </source>
</evidence>
<proteinExistence type="predicted"/>
<sequence>MKKRYLALSLIFFTVTAFGQSNFYKLSGGIGGGGTYTFTDVKKGGFGYGAYGALDYHFTPFITGGLELQMGLAKGGNRVTDPHQREFTNAFKAVALNFKFRAGEFTDFYYSDFLNYTKGFYLGTGLGFVQSHMNSIVRYKPQDDGSIYTFPGEDKGSSVMVPVNLGIDFYFPDSWGEIRYIFNVNYQTNFVFADNFDGYNDPRAKGFKNVSPDMYNFLSIGVKYTFGPKGITRKTIR</sequence>
<keyword evidence="2" id="KW-1185">Reference proteome</keyword>
<reference evidence="1 2" key="1">
    <citation type="submission" date="2018-06" db="EMBL/GenBank/DDBJ databases">
        <title>Pedobacter endophyticus sp. nov., an endophytic bacterium isolated from a leaf of Triticum aestivum.</title>
        <authorList>
            <person name="Zhang L."/>
        </authorList>
    </citation>
    <scope>NUCLEOTIDE SEQUENCE [LARGE SCALE GENOMIC DNA]</scope>
    <source>
        <strain evidence="1 2">CM134L-2</strain>
    </source>
</reference>
<organism evidence="1 2">
    <name type="scientific">Pedobacter chitinilyticus</name>
    <dbReference type="NCBI Taxonomy" id="2233776"/>
    <lineage>
        <taxon>Bacteria</taxon>
        <taxon>Pseudomonadati</taxon>
        <taxon>Bacteroidota</taxon>
        <taxon>Sphingobacteriia</taxon>
        <taxon>Sphingobacteriales</taxon>
        <taxon>Sphingobacteriaceae</taxon>
        <taxon>Pedobacter</taxon>
    </lineage>
</organism>
<protein>
    <recommendedName>
        <fullName evidence="3">Outer membrane protein beta-barrel domain-containing protein</fullName>
    </recommendedName>
</protein>
<dbReference type="EMBL" id="SAYW01000003">
    <property type="protein sequence ID" value="RWU07346.1"/>
    <property type="molecule type" value="Genomic_DNA"/>
</dbReference>
<dbReference type="AlphaFoldDB" id="A0A3S3PGP6"/>
<evidence type="ECO:0000313" key="1">
    <source>
        <dbReference type="EMBL" id="RWU07346.1"/>
    </source>
</evidence>
<gene>
    <name evidence="1" type="ORF">DPV69_10140</name>
</gene>
<dbReference type="OrthoDB" id="648040at2"/>